<gene>
    <name evidence="11" type="ORF">FXF69_18875</name>
</gene>
<evidence type="ECO:0000259" key="10">
    <source>
        <dbReference type="PROSITE" id="PS50011"/>
    </source>
</evidence>
<dbReference type="SMART" id="SM00220">
    <property type="entry name" value="S_TKc"/>
    <property type="match status" value="1"/>
</dbReference>
<feature type="domain" description="Protein kinase" evidence="10">
    <location>
        <begin position="177"/>
        <end position="466"/>
    </location>
</feature>
<protein>
    <recommendedName>
        <fullName evidence="1">non-specific serine/threonine protein kinase</fullName>
        <ecNumber evidence="1">2.7.11.1</ecNumber>
    </recommendedName>
</protein>
<dbReference type="Pfam" id="PF16918">
    <property type="entry name" value="PknG_TPR"/>
    <property type="match status" value="1"/>
</dbReference>
<evidence type="ECO:0000313" key="11">
    <source>
        <dbReference type="EMBL" id="TYB45497.1"/>
    </source>
</evidence>
<dbReference type="InterPro" id="IPR011990">
    <property type="entry name" value="TPR-like_helical_dom_sf"/>
</dbReference>
<dbReference type="InterPro" id="IPR031634">
    <property type="entry name" value="PknG_rubred"/>
</dbReference>
<dbReference type="EC" id="2.7.11.1" evidence="1"/>
<organism evidence="11 12">
    <name type="scientific">Actinomadura chibensis</name>
    <dbReference type="NCBI Taxonomy" id="392828"/>
    <lineage>
        <taxon>Bacteria</taxon>
        <taxon>Bacillati</taxon>
        <taxon>Actinomycetota</taxon>
        <taxon>Actinomycetes</taxon>
        <taxon>Streptosporangiales</taxon>
        <taxon>Thermomonosporaceae</taxon>
        <taxon>Actinomadura</taxon>
    </lineage>
</organism>
<evidence type="ECO:0000256" key="7">
    <source>
        <dbReference type="ARBA" id="ARBA00047899"/>
    </source>
</evidence>
<dbReference type="PANTHER" id="PTHR24363:SF0">
    <property type="entry name" value="SERINE_THREONINE KINASE LIKE DOMAIN CONTAINING 1"/>
    <property type="match status" value="1"/>
</dbReference>
<keyword evidence="6" id="KW-0067">ATP-binding</keyword>
<dbReference type="Pfam" id="PF16919">
    <property type="entry name" value="PknG_rubred"/>
    <property type="match status" value="1"/>
</dbReference>
<comment type="caution">
    <text evidence="11">The sequence shown here is derived from an EMBL/GenBank/DDBJ whole genome shotgun (WGS) entry which is preliminary data.</text>
</comment>
<dbReference type="GO" id="GO:0004674">
    <property type="term" value="F:protein serine/threonine kinase activity"/>
    <property type="evidence" value="ECO:0007669"/>
    <property type="project" value="UniProtKB-KW"/>
</dbReference>
<dbReference type="Gene3D" id="1.10.510.10">
    <property type="entry name" value="Transferase(Phosphotransferase) domain 1"/>
    <property type="match status" value="1"/>
</dbReference>
<name>A0A5D0NM03_9ACTN</name>
<dbReference type="Gene3D" id="3.30.200.20">
    <property type="entry name" value="Phosphorylase Kinase, domain 1"/>
    <property type="match status" value="1"/>
</dbReference>
<comment type="catalytic activity">
    <reaction evidence="8">
        <text>L-seryl-[protein] + ATP = O-phospho-L-seryl-[protein] + ADP + H(+)</text>
        <dbReference type="Rhea" id="RHEA:17989"/>
        <dbReference type="Rhea" id="RHEA-COMP:9863"/>
        <dbReference type="Rhea" id="RHEA-COMP:11604"/>
        <dbReference type="ChEBI" id="CHEBI:15378"/>
        <dbReference type="ChEBI" id="CHEBI:29999"/>
        <dbReference type="ChEBI" id="CHEBI:30616"/>
        <dbReference type="ChEBI" id="CHEBI:83421"/>
        <dbReference type="ChEBI" id="CHEBI:456216"/>
        <dbReference type="EC" id="2.7.11.1"/>
    </reaction>
</comment>
<evidence type="ECO:0000313" key="12">
    <source>
        <dbReference type="Proteomes" id="UP000323380"/>
    </source>
</evidence>
<evidence type="ECO:0000256" key="9">
    <source>
        <dbReference type="SAM" id="MobiDB-lite"/>
    </source>
</evidence>
<dbReference type="Gene3D" id="1.25.40.10">
    <property type="entry name" value="Tetratricopeptide repeat domain"/>
    <property type="match status" value="1"/>
</dbReference>
<dbReference type="InterPro" id="IPR031636">
    <property type="entry name" value="PknG_TPR"/>
</dbReference>
<dbReference type="InterPro" id="IPR011009">
    <property type="entry name" value="Kinase-like_dom_sf"/>
</dbReference>
<comment type="catalytic activity">
    <reaction evidence="7">
        <text>L-threonyl-[protein] + ATP = O-phospho-L-threonyl-[protein] + ADP + H(+)</text>
        <dbReference type="Rhea" id="RHEA:46608"/>
        <dbReference type="Rhea" id="RHEA-COMP:11060"/>
        <dbReference type="Rhea" id="RHEA-COMP:11605"/>
        <dbReference type="ChEBI" id="CHEBI:15378"/>
        <dbReference type="ChEBI" id="CHEBI:30013"/>
        <dbReference type="ChEBI" id="CHEBI:30616"/>
        <dbReference type="ChEBI" id="CHEBI:61977"/>
        <dbReference type="ChEBI" id="CHEBI:456216"/>
        <dbReference type="EC" id="2.7.11.1"/>
    </reaction>
</comment>
<dbReference type="Pfam" id="PF00069">
    <property type="entry name" value="Pkinase"/>
    <property type="match status" value="1"/>
</dbReference>
<evidence type="ECO:0000256" key="2">
    <source>
        <dbReference type="ARBA" id="ARBA00022527"/>
    </source>
</evidence>
<dbReference type="PANTHER" id="PTHR24363">
    <property type="entry name" value="SERINE/THREONINE PROTEIN KINASE"/>
    <property type="match status" value="1"/>
</dbReference>
<keyword evidence="5 11" id="KW-0418">Kinase</keyword>
<dbReference type="SUPFAM" id="SSF48452">
    <property type="entry name" value="TPR-like"/>
    <property type="match status" value="1"/>
</dbReference>
<dbReference type="Proteomes" id="UP000323380">
    <property type="component" value="Unassembled WGS sequence"/>
</dbReference>
<dbReference type="AlphaFoldDB" id="A0A5D0NM03"/>
<keyword evidence="4" id="KW-0547">Nucleotide-binding</keyword>
<dbReference type="PROSITE" id="PS50011">
    <property type="entry name" value="PROTEIN_KINASE_DOM"/>
    <property type="match status" value="1"/>
</dbReference>
<sequence length="789" mass="85367">MEGAVRSAGGEGGRRALPGGALARARLQGDAVVRPCNRPGCPGVTDETGYCDVCGLPPLVPPARRASRGTDRIVAGALAVREALPAPDVQRPASTTRANGAGRPLPFLPPPPPESRVQSDPRPPRGGRTCGKYGCSAAVGAPIDGRPGPVEGYCPRCGTPFSFKPKLRPGVLLGDQYEVVGCLDRGGLGWVYLAKDQRLEDNLVALKGMINTNDDEALEMMVAERRFLTLLDHPNIVRIVSFVTHPDQSSGGQTGYIVMEYVGGLPLRDILDKARAGERPFGEPLRMEHVLSYGIEILSAFEYLHDRGLLYCDMKPDNVIHIRDRVKLIDLGAVRRMDDRESRIIGTEKYQAPDEEILTRGPSVESDLYTLGKTLEELFAVAEGFGDGGEPGAESCRRIVVRATHPEPERRFRSAAEMAEQARGVRREILSLRDRVPRPEPSARFAPTTALLDAGLGLVPPLERWLAPGRGTAVWDTGGLPEPPDAVACLPAPLTDPADPAADDLAKLETSDPGRRVERLSEFDPSSAEVQLHLCRAHVELGGDDLAKAALALRAAASAAGDADWRVLWHRGLLALAKGEVEAAGAEFDAVYSALPGEDAPKLALGFCLERRGEPDAAERHYESVWRRDGAQVGAAFGLARIRLARGRRRDAAEVLGEVGKGLRHYDAARVAMVRVHLLDPPGAQGEERPTTADFEEALRRLSGLELEGGADGDSHTRLVALIQETALRRLPEVEGRDFGAVLGSPATERRLRTLLEASLRKLAQQARSAWDHEILIDRANTVRPRTFQ</sequence>
<evidence type="ECO:0000256" key="3">
    <source>
        <dbReference type="ARBA" id="ARBA00022679"/>
    </source>
</evidence>
<evidence type="ECO:0000256" key="8">
    <source>
        <dbReference type="ARBA" id="ARBA00048679"/>
    </source>
</evidence>
<evidence type="ECO:0000256" key="6">
    <source>
        <dbReference type="ARBA" id="ARBA00022840"/>
    </source>
</evidence>
<dbReference type="InterPro" id="IPR000719">
    <property type="entry name" value="Prot_kinase_dom"/>
</dbReference>
<feature type="region of interest" description="Disordered" evidence="9">
    <location>
        <begin position="86"/>
        <end position="128"/>
    </location>
</feature>
<evidence type="ECO:0000256" key="4">
    <source>
        <dbReference type="ARBA" id="ARBA00022741"/>
    </source>
</evidence>
<dbReference type="STRING" id="1220554.GCA_001552135_04583"/>
<proteinExistence type="predicted"/>
<keyword evidence="2" id="KW-0723">Serine/threonine-protein kinase</keyword>
<dbReference type="EMBL" id="VSFG01000003">
    <property type="protein sequence ID" value="TYB45497.1"/>
    <property type="molecule type" value="Genomic_DNA"/>
</dbReference>
<keyword evidence="12" id="KW-1185">Reference proteome</keyword>
<accession>A0A5D0NM03</accession>
<reference evidence="11 12" key="1">
    <citation type="submission" date="2019-08" db="EMBL/GenBank/DDBJ databases">
        <title>Actinomadura sp. nov. CYP1-5 isolated from mountain soil.</title>
        <authorList>
            <person name="Songsumanus A."/>
            <person name="Kuncharoen N."/>
            <person name="Kudo T."/>
            <person name="Yuki M."/>
            <person name="Igarashi Y."/>
            <person name="Tanasupawat S."/>
        </authorList>
    </citation>
    <scope>NUCLEOTIDE SEQUENCE [LARGE SCALE GENOMIC DNA]</scope>
    <source>
        <strain evidence="11 12">JCM 14158</strain>
    </source>
</reference>
<dbReference type="CDD" id="cd14014">
    <property type="entry name" value="STKc_PknB_like"/>
    <property type="match status" value="1"/>
</dbReference>
<dbReference type="SUPFAM" id="SSF56112">
    <property type="entry name" value="Protein kinase-like (PK-like)"/>
    <property type="match status" value="1"/>
</dbReference>
<keyword evidence="3" id="KW-0808">Transferase</keyword>
<feature type="region of interest" description="Disordered" evidence="9">
    <location>
        <begin position="1"/>
        <end position="20"/>
    </location>
</feature>
<evidence type="ECO:0000256" key="1">
    <source>
        <dbReference type="ARBA" id="ARBA00012513"/>
    </source>
</evidence>
<dbReference type="GO" id="GO:0005524">
    <property type="term" value="F:ATP binding"/>
    <property type="evidence" value="ECO:0007669"/>
    <property type="project" value="UniProtKB-KW"/>
</dbReference>
<evidence type="ECO:0000256" key="5">
    <source>
        <dbReference type="ARBA" id="ARBA00022777"/>
    </source>
</evidence>